<reference evidence="1" key="1">
    <citation type="journal article" date="2020" name="Stud. Mycol.">
        <title>101 Dothideomycetes genomes: a test case for predicting lifestyles and emergence of pathogens.</title>
        <authorList>
            <person name="Haridas S."/>
            <person name="Albert R."/>
            <person name="Binder M."/>
            <person name="Bloem J."/>
            <person name="Labutti K."/>
            <person name="Salamov A."/>
            <person name="Andreopoulos B."/>
            <person name="Baker S."/>
            <person name="Barry K."/>
            <person name="Bills G."/>
            <person name="Bluhm B."/>
            <person name="Cannon C."/>
            <person name="Castanera R."/>
            <person name="Culley D."/>
            <person name="Daum C."/>
            <person name="Ezra D."/>
            <person name="Gonzalez J."/>
            <person name="Henrissat B."/>
            <person name="Kuo A."/>
            <person name="Liang C."/>
            <person name="Lipzen A."/>
            <person name="Lutzoni F."/>
            <person name="Magnuson J."/>
            <person name="Mondo S."/>
            <person name="Nolan M."/>
            <person name="Ohm R."/>
            <person name="Pangilinan J."/>
            <person name="Park H.-J."/>
            <person name="Ramirez L."/>
            <person name="Alfaro M."/>
            <person name="Sun H."/>
            <person name="Tritt A."/>
            <person name="Yoshinaga Y."/>
            <person name="Zwiers L.-H."/>
            <person name="Turgeon B."/>
            <person name="Goodwin S."/>
            <person name="Spatafora J."/>
            <person name="Crous P."/>
            <person name="Grigoriev I."/>
        </authorList>
    </citation>
    <scope>NUCLEOTIDE SEQUENCE</scope>
    <source>
        <strain evidence="1">CBS 109.77</strain>
    </source>
</reference>
<proteinExistence type="predicted"/>
<evidence type="ECO:0000313" key="1">
    <source>
        <dbReference type="EMBL" id="KAF2796658.1"/>
    </source>
</evidence>
<feature type="non-terminal residue" evidence="1">
    <location>
        <position position="1"/>
    </location>
</feature>
<dbReference type="AlphaFoldDB" id="A0A6A6XKF0"/>
<sequence length="84" mass="9527">AWFPNVWNCRCYSKAQDLLVIQPICSKFQGNDMTIYPLAEPHPTLGRYVWCQKISLKSAPKANRMAGVFIGPWTSARARAIVPF</sequence>
<name>A0A6A6XKF0_9PLEO</name>
<dbReference type="Proteomes" id="UP000799757">
    <property type="component" value="Unassembled WGS sequence"/>
</dbReference>
<protein>
    <submittedName>
        <fullName evidence="1">Uncharacterized protein</fullName>
    </submittedName>
</protein>
<accession>A0A6A6XKF0</accession>
<organism evidence="1 2">
    <name type="scientific">Melanomma pulvis-pyrius CBS 109.77</name>
    <dbReference type="NCBI Taxonomy" id="1314802"/>
    <lineage>
        <taxon>Eukaryota</taxon>
        <taxon>Fungi</taxon>
        <taxon>Dikarya</taxon>
        <taxon>Ascomycota</taxon>
        <taxon>Pezizomycotina</taxon>
        <taxon>Dothideomycetes</taxon>
        <taxon>Pleosporomycetidae</taxon>
        <taxon>Pleosporales</taxon>
        <taxon>Melanommataceae</taxon>
        <taxon>Melanomma</taxon>
    </lineage>
</organism>
<dbReference type="EMBL" id="MU001825">
    <property type="protein sequence ID" value="KAF2796658.1"/>
    <property type="molecule type" value="Genomic_DNA"/>
</dbReference>
<gene>
    <name evidence="1" type="ORF">K505DRAFT_237228</name>
</gene>
<keyword evidence="2" id="KW-1185">Reference proteome</keyword>
<evidence type="ECO:0000313" key="2">
    <source>
        <dbReference type="Proteomes" id="UP000799757"/>
    </source>
</evidence>
<dbReference type="OrthoDB" id="3762680at2759"/>